<dbReference type="Gene3D" id="3.40.50.1860">
    <property type="match status" value="2"/>
</dbReference>
<name>A0ABZ3H418_GEOAI</name>
<gene>
    <name evidence="3" type="ORF">LPQ35_08820</name>
</gene>
<dbReference type="InterPro" id="IPR004380">
    <property type="entry name" value="Asp_race"/>
</dbReference>
<dbReference type="NCBIfam" id="TIGR00035">
    <property type="entry name" value="asp_race"/>
    <property type="match status" value="1"/>
</dbReference>
<dbReference type="PANTHER" id="PTHR21198">
    <property type="entry name" value="GLUTAMATE RACEMASE"/>
    <property type="match status" value="1"/>
</dbReference>
<dbReference type="GO" id="GO:0016853">
    <property type="term" value="F:isomerase activity"/>
    <property type="evidence" value="ECO:0007669"/>
    <property type="project" value="UniProtKB-KW"/>
</dbReference>
<keyword evidence="2 3" id="KW-0413">Isomerase</keyword>
<dbReference type="EMBL" id="CP087714">
    <property type="protein sequence ID" value="XAT63349.1"/>
    <property type="molecule type" value="Genomic_DNA"/>
</dbReference>
<evidence type="ECO:0000313" key="3">
    <source>
        <dbReference type="EMBL" id="XAT63349.1"/>
    </source>
</evidence>
<protein>
    <submittedName>
        <fullName evidence="3">Amino acid racemase</fullName>
        <ecNumber evidence="3">5.1.1.-</ecNumber>
    </submittedName>
</protein>
<reference evidence="3 4" key="1">
    <citation type="submission" date="2021-11" db="EMBL/GenBank/DDBJ databases">
        <title>Whole genome of Geoglobus acetivorans.</title>
        <authorList>
            <person name="Liu D."/>
        </authorList>
    </citation>
    <scope>NUCLEOTIDE SEQUENCE [LARGE SCALE GENOMIC DNA]</scope>
    <source>
        <strain evidence="3 4">SBH6</strain>
    </source>
</reference>
<dbReference type="Proteomes" id="UP001492541">
    <property type="component" value="Chromosome"/>
</dbReference>
<dbReference type="EC" id="5.1.1.-" evidence="3"/>
<organism evidence="3 4">
    <name type="scientific">Geoglobus acetivorans</name>
    <dbReference type="NCBI Taxonomy" id="565033"/>
    <lineage>
        <taxon>Archaea</taxon>
        <taxon>Methanobacteriati</taxon>
        <taxon>Methanobacteriota</taxon>
        <taxon>Archaeoglobi</taxon>
        <taxon>Archaeoglobales</taxon>
        <taxon>Archaeoglobaceae</taxon>
        <taxon>Geoglobus</taxon>
    </lineage>
</organism>
<evidence type="ECO:0000256" key="2">
    <source>
        <dbReference type="ARBA" id="ARBA00023235"/>
    </source>
</evidence>
<comment type="similarity">
    <text evidence="1">Belongs to the aspartate/glutamate racemases family.</text>
</comment>
<dbReference type="SUPFAM" id="SSF53681">
    <property type="entry name" value="Aspartate/glutamate racemase"/>
    <property type="match status" value="2"/>
</dbReference>
<evidence type="ECO:0000256" key="1">
    <source>
        <dbReference type="ARBA" id="ARBA00007847"/>
    </source>
</evidence>
<dbReference type="InterPro" id="IPR015942">
    <property type="entry name" value="Asp/Glu/hydantoin_racemase"/>
</dbReference>
<dbReference type="InterPro" id="IPR001920">
    <property type="entry name" value="Asp/Glu_race"/>
</dbReference>
<dbReference type="PANTHER" id="PTHR21198:SF7">
    <property type="entry name" value="ASPARTATE-GLUTAMATE RACEMASE FAMILY"/>
    <property type="match status" value="1"/>
</dbReference>
<dbReference type="GeneID" id="90449790"/>
<accession>A0ABZ3H418</accession>
<proteinExistence type="inferred from homology"/>
<evidence type="ECO:0000313" key="4">
    <source>
        <dbReference type="Proteomes" id="UP001492541"/>
    </source>
</evidence>
<dbReference type="RefSeq" id="WP_193808410.1">
    <property type="nucleotide sequence ID" value="NZ_CP087714.1"/>
</dbReference>
<keyword evidence="4" id="KW-1185">Reference proteome</keyword>
<dbReference type="Pfam" id="PF01177">
    <property type="entry name" value="Asp_Glu_race"/>
    <property type="match status" value="1"/>
</dbReference>
<sequence length="218" mass="24776">MKRIGIIGGLSPESTLYYYQEFIRLSRENFESNVYPEMVIYSINFSEFLNSDWETRLKILSSAVKSLERAGAELLAIASNTPHKVLPELEKIAESDFVSIIDAVAERAREIGAERLLLTGTRTTMKEGFYRKELEKSGFEVTIPEEVEEINSIIFEDLVFGNLQRKNRLVEIINKYDADAVILGCTELPIAISEGDVKMNVIDSAREHVRLILRKAIE</sequence>